<dbReference type="EMBL" id="LAPZ01000001">
    <property type="protein sequence ID" value="OSY89188.1"/>
    <property type="molecule type" value="Genomic_DNA"/>
</dbReference>
<evidence type="ECO:0000313" key="2">
    <source>
        <dbReference type="EMBL" id="OSY89188.1"/>
    </source>
</evidence>
<dbReference type="SUPFAM" id="SSF55729">
    <property type="entry name" value="Acyl-CoA N-acyltransferases (Nat)"/>
    <property type="match status" value="1"/>
</dbReference>
<organism evidence="2 3">
    <name type="scientific">Tenacibaculum holothuriorum</name>
    <dbReference type="NCBI Taxonomy" id="1635173"/>
    <lineage>
        <taxon>Bacteria</taxon>
        <taxon>Pseudomonadati</taxon>
        <taxon>Bacteroidota</taxon>
        <taxon>Flavobacteriia</taxon>
        <taxon>Flavobacteriales</taxon>
        <taxon>Flavobacteriaceae</taxon>
        <taxon>Tenacibaculum</taxon>
    </lineage>
</organism>
<reference evidence="2 3" key="1">
    <citation type="submission" date="2015-03" db="EMBL/GenBank/DDBJ databases">
        <title>Genome sequence of Tenacibaculum sp. S2-2, isolated from intestinal microbiota of sea cucumber, Apostichopus japonicas.</title>
        <authorList>
            <person name="Shao Z."/>
            <person name="Wang L."/>
            <person name="Li X."/>
        </authorList>
    </citation>
    <scope>NUCLEOTIDE SEQUENCE [LARGE SCALE GENOMIC DNA]</scope>
    <source>
        <strain evidence="2 3">S2-2</strain>
    </source>
</reference>
<dbReference type="GO" id="GO:0016747">
    <property type="term" value="F:acyltransferase activity, transferring groups other than amino-acyl groups"/>
    <property type="evidence" value="ECO:0007669"/>
    <property type="project" value="InterPro"/>
</dbReference>
<dbReference type="RefSeq" id="WP_086028983.1">
    <property type="nucleotide sequence ID" value="NZ_LAPZ01000001.1"/>
</dbReference>
<protein>
    <recommendedName>
        <fullName evidence="1">N-acetyltransferase domain-containing protein</fullName>
    </recommendedName>
</protein>
<keyword evidence="3" id="KW-1185">Reference proteome</keyword>
<feature type="domain" description="N-acetyltransferase" evidence="1">
    <location>
        <begin position="4"/>
        <end position="167"/>
    </location>
</feature>
<dbReference type="InterPro" id="IPR016181">
    <property type="entry name" value="Acyl_CoA_acyltransferase"/>
</dbReference>
<gene>
    <name evidence="2" type="ORF">WH52_00595</name>
</gene>
<proteinExistence type="predicted"/>
<dbReference type="Gene3D" id="3.40.630.30">
    <property type="match status" value="1"/>
</dbReference>
<dbReference type="STRING" id="1635173.WH52_00595"/>
<evidence type="ECO:0000259" key="1">
    <source>
        <dbReference type="PROSITE" id="PS51186"/>
    </source>
</evidence>
<dbReference type="AlphaFoldDB" id="A0A1Y2PHM8"/>
<dbReference type="PROSITE" id="PS51186">
    <property type="entry name" value="GNAT"/>
    <property type="match status" value="1"/>
</dbReference>
<comment type="caution">
    <text evidence="2">The sequence shown here is derived from an EMBL/GenBank/DDBJ whole genome shotgun (WGS) entry which is preliminary data.</text>
</comment>
<name>A0A1Y2PHM8_9FLAO</name>
<sequence length="179" mass="21295">MENISVREMLVEDINFIVDYFHDSSEEFIRGMGASKSKFLSKEEWYVKIHAEVIKNYKEKQLYYTIWELNNKPIGHCNINKLVFNKSAYMHLQMWDSTKRKKGLGVQLVKKSLPFFFNNFKLENLFCEPYALNPAPNKTLPKAGFDFVKTYKTSPGRINFYQQVNKYVLTQEKFNQLYK</sequence>
<accession>A0A1Y2PHM8</accession>
<dbReference type="Pfam" id="PF13302">
    <property type="entry name" value="Acetyltransf_3"/>
    <property type="match status" value="1"/>
</dbReference>
<dbReference type="Proteomes" id="UP000194221">
    <property type="component" value="Unassembled WGS sequence"/>
</dbReference>
<dbReference type="InParanoid" id="A0A1Y2PHM8"/>
<evidence type="ECO:0000313" key="3">
    <source>
        <dbReference type="Proteomes" id="UP000194221"/>
    </source>
</evidence>
<dbReference type="OrthoDB" id="8221510at2"/>
<dbReference type="InterPro" id="IPR000182">
    <property type="entry name" value="GNAT_dom"/>
</dbReference>